<dbReference type="RefSeq" id="WP_133037595.1">
    <property type="nucleotide sequence ID" value="NZ_SLWF01000002.1"/>
</dbReference>
<dbReference type="InterPro" id="IPR036388">
    <property type="entry name" value="WH-like_DNA-bd_sf"/>
</dbReference>
<dbReference type="GO" id="GO:0006351">
    <property type="term" value="P:DNA-templated transcription"/>
    <property type="evidence" value="ECO:0007669"/>
    <property type="project" value="TreeGrafter"/>
</dbReference>
<protein>
    <submittedName>
        <fullName evidence="6">LysR family transcriptional regulator</fullName>
    </submittedName>
</protein>
<evidence type="ECO:0000259" key="5">
    <source>
        <dbReference type="PROSITE" id="PS50931"/>
    </source>
</evidence>
<dbReference type="Gene3D" id="3.40.190.290">
    <property type="match status" value="1"/>
</dbReference>
<dbReference type="PROSITE" id="PS50931">
    <property type="entry name" value="HTH_LYSR"/>
    <property type="match status" value="1"/>
</dbReference>
<evidence type="ECO:0000313" key="7">
    <source>
        <dbReference type="Proteomes" id="UP000294832"/>
    </source>
</evidence>
<dbReference type="InterPro" id="IPR058163">
    <property type="entry name" value="LysR-type_TF_proteobact-type"/>
</dbReference>
<dbReference type="InterPro" id="IPR036390">
    <property type="entry name" value="WH_DNA-bd_sf"/>
</dbReference>
<keyword evidence="2" id="KW-0805">Transcription regulation</keyword>
<evidence type="ECO:0000256" key="2">
    <source>
        <dbReference type="ARBA" id="ARBA00023015"/>
    </source>
</evidence>
<evidence type="ECO:0000256" key="4">
    <source>
        <dbReference type="ARBA" id="ARBA00023163"/>
    </source>
</evidence>
<evidence type="ECO:0000256" key="1">
    <source>
        <dbReference type="ARBA" id="ARBA00009437"/>
    </source>
</evidence>
<sequence>MSGLDDLPALRVFERVVSLGSLTAAAAELGLSLAATSKRLANLERRNGIQLLHRSTRKLSITPEGQTLYLHAQRILSEVRHAQDALLQQQQLLSGSLRITSPNSFGYRHLLPLLSEFSQRYPHVQLQLLMSDDVKDMLAERLDLAIRYGSLPDSRLVGRHLLPNKRVLCAAPNYLQQYGAPMSLTELARHRCIVIGTRNETEWRFRDSSIHVKAFILCNDGEACHRLALQGLGVVMKSYWDVAEDLQKGNLVQLLADEAVADAPINLIYPRSQDLAPRVKVFMCFLQEKMAQLAQQMG</sequence>
<dbReference type="PANTHER" id="PTHR30537">
    <property type="entry name" value="HTH-TYPE TRANSCRIPTIONAL REGULATOR"/>
    <property type="match status" value="1"/>
</dbReference>
<dbReference type="InterPro" id="IPR005119">
    <property type="entry name" value="LysR_subst-bd"/>
</dbReference>
<accession>A0A4R2FKN1</accession>
<dbReference type="CDD" id="cd08422">
    <property type="entry name" value="PBP2_CrgA_like"/>
    <property type="match status" value="1"/>
</dbReference>
<organism evidence="6 7">
    <name type="scientific">Shewanella fodinae</name>
    <dbReference type="NCBI Taxonomy" id="552357"/>
    <lineage>
        <taxon>Bacteria</taxon>
        <taxon>Pseudomonadati</taxon>
        <taxon>Pseudomonadota</taxon>
        <taxon>Gammaproteobacteria</taxon>
        <taxon>Alteromonadales</taxon>
        <taxon>Shewanellaceae</taxon>
        <taxon>Shewanella</taxon>
    </lineage>
</organism>
<dbReference type="GO" id="GO:0003700">
    <property type="term" value="F:DNA-binding transcription factor activity"/>
    <property type="evidence" value="ECO:0007669"/>
    <property type="project" value="InterPro"/>
</dbReference>
<proteinExistence type="inferred from homology"/>
<dbReference type="InterPro" id="IPR000847">
    <property type="entry name" value="LysR_HTH_N"/>
</dbReference>
<keyword evidence="4" id="KW-0804">Transcription</keyword>
<keyword evidence="7" id="KW-1185">Reference proteome</keyword>
<evidence type="ECO:0000256" key="3">
    <source>
        <dbReference type="ARBA" id="ARBA00023125"/>
    </source>
</evidence>
<dbReference type="SUPFAM" id="SSF46785">
    <property type="entry name" value="Winged helix' DNA-binding domain"/>
    <property type="match status" value="1"/>
</dbReference>
<evidence type="ECO:0000313" key="6">
    <source>
        <dbReference type="EMBL" id="TCN90166.1"/>
    </source>
</evidence>
<dbReference type="AlphaFoldDB" id="A0A4R2FKN1"/>
<dbReference type="OrthoDB" id="9786526at2"/>
<gene>
    <name evidence="6" type="ORF">EDC91_10278</name>
</gene>
<dbReference type="Gene3D" id="1.10.10.10">
    <property type="entry name" value="Winged helix-like DNA-binding domain superfamily/Winged helix DNA-binding domain"/>
    <property type="match status" value="1"/>
</dbReference>
<dbReference type="EMBL" id="SLWF01000002">
    <property type="protein sequence ID" value="TCN90166.1"/>
    <property type="molecule type" value="Genomic_DNA"/>
</dbReference>
<reference evidence="6 7" key="1">
    <citation type="submission" date="2019-03" db="EMBL/GenBank/DDBJ databases">
        <title>Freshwater and sediment microbial communities from various areas in North America, analyzing microbe dynamics in response to fracking.</title>
        <authorList>
            <person name="Lamendella R."/>
        </authorList>
    </citation>
    <scope>NUCLEOTIDE SEQUENCE [LARGE SCALE GENOMIC DNA]</scope>
    <source>
        <strain evidence="6 7">74A</strain>
    </source>
</reference>
<dbReference type="GO" id="GO:0043565">
    <property type="term" value="F:sequence-specific DNA binding"/>
    <property type="evidence" value="ECO:0007669"/>
    <property type="project" value="TreeGrafter"/>
</dbReference>
<name>A0A4R2FKN1_9GAMM</name>
<dbReference type="FunFam" id="1.10.10.10:FF:000001">
    <property type="entry name" value="LysR family transcriptional regulator"/>
    <property type="match status" value="1"/>
</dbReference>
<keyword evidence="3" id="KW-0238">DNA-binding</keyword>
<feature type="domain" description="HTH lysR-type" evidence="5">
    <location>
        <begin position="5"/>
        <end position="62"/>
    </location>
</feature>
<comment type="caution">
    <text evidence="6">The sequence shown here is derived from an EMBL/GenBank/DDBJ whole genome shotgun (WGS) entry which is preliminary data.</text>
</comment>
<dbReference type="Pfam" id="PF00126">
    <property type="entry name" value="HTH_1"/>
    <property type="match status" value="1"/>
</dbReference>
<dbReference type="FunFam" id="3.40.190.290:FF:000001">
    <property type="entry name" value="Transcriptional regulator, LysR family"/>
    <property type="match status" value="1"/>
</dbReference>
<dbReference type="Proteomes" id="UP000294832">
    <property type="component" value="Unassembled WGS sequence"/>
</dbReference>
<comment type="similarity">
    <text evidence="1">Belongs to the LysR transcriptional regulatory family.</text>
</comment>
<dbReference type="Pfam" id="PF03466">
    <property type="entry name" value="LysR_substrate"/>
    <property type="match status" value="1"/>
</dbReference>
<dbReference type="PANTHER" id="PTHR30537:SF5">
    <property type="entry name" value="HTH-TYPE TRANSCRIPTIONAL ACTIVATOR TTDR-RELATED"/>
    <property type="match status" value="1"/>
</dbReference>
<dbReference type="SUPFAM" id="SSF53850">
    <property type="entry name" value="Periplasmic binding protein-like II"/>
    <property type="match status" value="1"/>
</dbReference>